<keyword evidence="4" id="KW-1185">Reference proteome</keyword>
<feature type="signal peptide" evidence="2">
    <location>
        <begin position="1"/>
        <end position="22"/>
    </location>
</feature>
<dbReference type="Proteomes" id="UP000094296">
    <property type="component" value="Unassembled WGS sequence"/>
</dbReference>
<feature type="compositionally biased region" description="Acidic residues" evidence="1">
    <location>
        <begin position="33"/>
        <end position="45"/>
    </location>
</feature>
<dbReference type="STRING" id="766136.BHF68_11405"/>
<dbReference type="OrthoDB" id="2941878at2"/>
<protein>
    <recommendedName>
        <fullName evidence="5">Lipoprotein</fullName>
    </recommendedName>
</protein>
<organism evidence="3 4">
    <name type="scientific">Desulfuribacillus alkaliarsenatis</name>
    <dbReference type="NCBI Taxonomy" id="766136"/>
    <lineage>
        <taxon>Bacteria</taxon>
        <taxon>Bacillati</taxon>
        <taxon>Bacillota</taxon>
        <taxon>Desulfuribacillia</taxon>
        <taxon>Desulfuribacillales</taxon>
        <taxon>Desulfuribacillaceae</taxon>
        <taxon>Desulfuribacillus</taxon>
    </lineage>
</organism>
<proteinExistence type="predicted"/>
<dbReference type="RefSeq" id="WP_069644272.1">
    <property type="nucleotide sequence ID" value="NZ_MIJE01000035.1"/>
</dbReference>
<keyword evidence="2" id="KW-0732">Signal</keyword>
<dbReference type="AlphaFoldDB" id="A0A1E5FZN9"/>
<evidence type="ECO:0000256" key="1">
    <source>
        <dbReference type="SAM" id="MobiDB-lite"/>
    </source>
</evidence>
<dbReference type="EMBL" id="MIJE01000035">
    <property type="protein sequence ID" value="OEF95706.1"/>
    <property type="molecule type" value="Genomic_DNA"/>
</dbReference>
<gene>
    <name evidence="3" type="ORF">BHF68_11405</name>
</gene>
<accession>A0A1E5FZN9</accession>
<reference evidence="3 4" key="1">
    <citation type="submission" date="2016-09" db="EMBL/GenBank/DDBJ databases">
        <title>Draft genome sequence for the type strain of Desulfuribacillus alkaliarsenatis AHT28, an obligately anaerobic, sulfidogenic bacterium isolated from Russian soda lake sediments.</title>
        <authorList>
            <person name="Abin C.A."/>
            <person name="Hollibaugh J.T."/>
        </authorList>
    </citation>
    <scope>NUCLEOTIDE SEQUENCE [LARGE SCALE GENOMIC DNA]</scope>
    <source>
        <strain evidence="3 4">AHT28</strain>
    </source>
</reference>
<evidence type="ECO:0008006" key="5">
    <source>
        <dbReference type="Google" id="ProtNLM"/>
    </source>
</evidence>
<feature type="compositionally biased region" description="Low complexity" evidence="1">
    <location>
        <begin position="47"/>
        <end position="71"/>
    </location>
</feature>
<feature type="chain" id="PRO_5009177021" description="Lipoprotein" evidence="2">
    <location>
        <begin position="23"/>
        <end position="198"/>
    </location>
</feature>
<evidence type="ECO:0000256" key="2">
    <source>
        <dbReference type="SAM" id="SignalP"/>
    </source>
</evidence>
<sequence>MVRVALLTLVLLLSLAITGCFGGNTGPTNQPQEVEDTTQEAEELAPDNNGAANQQQDNQNNNQPETGNNLQDEQADYNGDEVTMTTVRYELFIGMTEKDVIKVLGNQYKQVIGAMDNSRLWRFDINTVDGYVSPDDELDTGDIDGLLSGALSIQVFIQWDDTGLVNGFSALYLNEADGRVYSYYKFEDGSVIEQAITN</sequence>
<evidence type="ECO:0000313" key="4">
    <source>
        <dbReference type="Proteomes" id="UP000094296"/>
    </source>
</evidence>
<feature type="region of interest" description="Disordered" evidence="1">
    <location>
        <begin position="22"/>
        <end position="79"/>
    </location>
</feature>
<evidence type="ECO:0000313" key="3">
    <source>
        <dbReference type="EMBL" id="OEF95706.1"/>
    </source>
</evidence>
<name>A0A1E5FZN9_9FIRM</name>
<dbReference type="PROSITE" id="PS51257">
    <property type="entry name" value="PROKAR_LIPOPROTEIN"/>
    <property type="match status" value="1"/>
</dbReference>
<comment type="caution">
    <text evidence="3">The sequence shown here is derived from an EMBL/GenBank/DDBJ whole genome shotgun (WGS) entry which is preliminary data.</text>
</comment>